<dbReference type="EMBL" id="JAEMWZ010000040">
    <property type="protein sequence ID" value="KAG7140710.1"/>
    <property type="molecule type" value="Genomic_DNA"/>
</dbReference>
<evidence type="ECO:0000256" key="1">
    <source>
        <dbReference type="SAM" id="MobiDB-lite"/>
    </source>
</evidence>
<feature type="region of interest" description="Disordered" evidence="1">
    <location>
        <begin position="118"/>
        <end position="143"/>
    </location>
</feature>
<feature type="compositionally biased region" description="Low complexity" evidence="1">
    <location>
        <begin position="90"/>
        <end position="105"/>
    </location>
</feature>
<evidence type="ECO:0000313" key="3">
    <source>
        <dbReference type="Proteomes" id="UP000689129"/>
    </source>
</evidence>
<gene>
    <name evidence="2" type="ORF">HYQ45_002427</name>
</gene>
<dbReference type="AlphaFoldDB" id="A0A8I3AVA1"/>
<organism evidence="2 3">
    <name type="scientific">Verticillium longisporum</name>
    <name type="common">Verticillium dahliae var. longisporum</name>
    <dbReference type="NCBI Taxonomy" id="100787"/>
    <lineage>
        <taxon>Eukaryota</taxon>
        <taxon>Fungi</taxon>
        <taxon>Dikarya</taxon>
        <taxon>Ascomycota</taxon>
        <taxon>Pezizomycotina</taxon>
        <taxon>Sordariomycetes</taxon>
        <taxon>Hypocreomycetidae</taxon>
        <taxon>Glomerellales</taxon>
        <taxon>Plectosphaerellaceae</taxon>
        <taxon>Verticillium</taxon>
    </lineage>
</organism>
<feature type="region of interest" description="Disordered" evidence="1">
    <location>
        <begin position="79"/>
        <end position="105"/>
    </location>
</feature>
<protein>
    <submittedName>
        <fullName evidence="2">Uncharacterized protein</fullName>
    </submittedName>
</protein>
<proteinExistence type="predicted"/>
<feature type="region of interest" description="Disordered" evidence="1">
    <location>
        <begin position="15"/>
        <end position="34"/>
    </location>
</feature>
<dbReference type="Proteomes" id="UP000689129">
    <property type="component" value="Unassembled WGS sequence"/>
</dbReference>
<comment type="caution">
    <text evidence="2">The sequence shown here is derived from an EMBL/GenBank/DDBJ whole genome shotgun (WGS) entry which is preliminary data.</text>
</comment>
<name>A0A8I3AVA1_VERLO</name>
<reference evidence="2" key="1">
    <citation type="journal article" date="2021" name="Mol. Plant Pathol.">
        <title>A 20-kb lineage-specific genomic region tames virulence in pathogenic amphidiploid Verticillium longisporum.</title>
        <authorList>
            <person name="Harting R."/>
            <person name="Starke J."/>
            <person name="Kusch H."/>
            <person name="Poggeler S."/>
            <person name="Maurus I."/>
            <person name="Schluter R."/>
            <person name="Landesfeind M."/>
            <person name="Bulla I."/>
            <person name="Nowrousian M."/>
            <person name="de Jonge R."/>
            <person name="Stahlhut G."/>
            <person name="Hoff K.J."/>
            <person name="Asshauer K.P."/>
            <person name="Thurmer A."/>
            <person name="Stanke M."/>
            <person name="Daniel R."/>
            <person name="Morgenstern B."/>
            <person name="Thomma B.P.H.J."/>
            <person name="Kronstad J.W."/>
            <person name="Braus-Stromeyer S.A."/>
            <person name="Braus G.H."/>
        </authorList>
    </citation>
    <scope>NUCLEOTIDE SEQUENCE</scope>
    <source>
        <strain evidence="2">Vl32</strain>
    </source>
</reference>
<evidence type="ECO:0000313" key="2">
    <source>
        <dbReference type="EMBL" id="KAG7140710.1"/>
    </source>
</evidence>
<sequence>MIILLSRAFSPTVYGDSPRASLASRPEKAETGSNLNRSQLRLDWHIREEGYAHFRGSEQVGLIGLASDLCSATSDVSTCTVQPSPARGSATTRSTPPTPAARITAPVRRLAELADGGQRRAAYLFPAEPPNHDDETTPTDSPL</sequence>
<accession>A0A8I3AVA1</accession>